<dbReference type="AlphaFoldDB" id="A0AAQ1P3U2"/>
<dbReference type="Proteomes" id="UP000234460">
    <property type="component" value="Chromosome LMANV2"/>
</dbReference>
<protein>
    <submittedName>
        <fullName evidence="1">Uncharacterized protein</fullName>
    </submittedName>
</protein>
<reference evidence="1 2" key="1">
    <citation type="submission" date="2017-11" db="EMBL/GenBank/DDBJ databases">
        <authorList>
            <person name="Lechat P."/>
        </authorList>
    </citation>
    <scope>NUCLEOTIDE SEQUENCE [LARGE SCALE GENOMIC DNA]</scope>
    <source>
        <strain evidence="1">L495</strain>
    </source>
</reference>
<name>A0AAQ1P3U2_LEPIR</name>
<evidence type="ECO:0000313" key="1">
    <source>
        <dbReference type="EMBL" id="SOR63812.1"/>
    </source>
</evidence>
<accession>A0AAQ1P3U2</accession>
<dbReference type="EMBL" id="OEJX01000088">
    <property type="protein sequence ID" value="SOR63812.1"/>
    <property type="molecule type" value="Genomic_DNA"/>
</dbReference>
<organism evidence="1 2">
    <name type="scientific">Leptospira interrogans serovar Manilae</name>
    <dbReference type="NCBI Taxonomy" id="214675"/>
    <lineage>
        <taxon>Bacteria</taxon>
        <taxon>Pseudomonadati</taxon>
        <taxon>Spirochaetota</taxon>
        <taxon>Spirochaetia</taxon>
        <taxon>Leptospirales</taxon>
        <taxon>Leptospiraceae</taxon>
        <taxon>Leptospira</taxon>
    </lineage>
</organism>
<gene>
    <name evidence="1" type="ORF">LMANV2_90006</name>
</gene>
<proteinExistence type="predicted"/>
<comment type="caution">
    <text evidence="1">The sequence shown here is derived from an EMBL/GenBank/DDBJ whole genome shotgun (WGS) entry which is preliminary data.</text>
</comment>
<sequence>MNLAQANPTAYGSRTRILRSGQQITCSKRYIVFSLIYYRTRFCRAPKT</sequence>
<evidence type="ECO:0000313" key="2">
    <source>
        <dbReference type="Proteomes" id="UP000234460"/>
    </source>
</evidence>